<dbReference type="EMBL" id="KN832002">
    <property type="protein sequence ID" value="KIN99697.1"/>
    <property type="molecule type" value="Genomic_DNA"/>
</dbReference>
<evidence type="ECO:0000256" key="1">
    <source>
        <dbReference type="SAM" id="SignalP"/>
    </source>
</evidence>
<dbReference type="OrthoDB" id="10286321at2759"/>
<gene>
    <name evidence="2" type="ORF">M404DRAFT_1004420</name>
</gene>
<evidence type="ECO:0000313" key="2">
    <source>
        <dbReference type="EMBL" id="KIN99697.1"/>
    </source>
</evidence>
<keyword evidence="3" id="KW-1185">Reference proteome</keyword>
<evidence type="ECO:0000313" key="3">
    <source>
        <dbReference type="Proteomes" id="UP000054217"/>
    </source>
</evidence>
<sequence>MRLTLLTLFVAPFVHGVVAAAVNSNNAGLDGLAKRQEQCYTFNEPCSLAYANGLCCPGLLCCVDTTGFSYCEVTGDICY</sequence>
<accession>A0A0C3IS05</accession>
<organism evidence="2 3">
    <name type="scientific">Pisolithus tinctorius Marx 270</name>
    <dbReference type="NCBI Taxonomy" id="870435"/>
    <lineage>
        <taxon>Eukaryota</taxon>
        <taxon>Fungi</taxon>
        <taxon>Dikarya</taxon>
        <taxon>Basidiomycota</taxon>
        <taxon>Agaricomycotina</taxon>
        <taxon>Agaricomycetes</taxon>
        <taxon>Agaricomycetidae</taxon>
        <taxon>Boletales</taxon>
        <taxon>Sclerodermatineae</taxon>
        <taxon>Pisolithaceae</taxon>
        <taxon>Pisolithus</taxon>
    </lineage>
</organism>
<proteinExistence type="predicted"/>
<feature type="signal peptide" evidence="1">
    <location>
        <begin position="1"/>
        <end position="19"/>
    </location>
</feature>
<dbReference type="InParanoid" id="A0A0C3IS05"/>
<protein>
    <recommendedName>
        <fullName evidence="4">Granulins domain-containing protein</fullName>
    </recommendedName>
</protein>
<reference evidence="3" key="2">
    <citation type="submission" date="2015-01" db="EMBL/GenBank/DDBJ databases">
        <title>Evolutionary Origins and Diversification of the Mycorrhizal Mutualists.</title>
        <authorList>
            <consortium name="DOE Joint Genome Institute"/>
            <consortium name="Mycorrhizal Genomics Consortium"/>
            <person name="Kohler A."/>
            <person name="Kuo A."/>
            <person name="Nagy L.G."/>
            <person name="Floudas D."/>
            <person name="Copeland A."/>
            <person name="Barry K.W."/>
            <person name="Cichocki N."/>
            <person name="Veneault-Fourrey C."/>
            <person name="LaButti K."/>
            <person name="Lindquist E.A."/>
            <person name="Lipzen A."/>
            <person name="Lundell T."/>
            <person name="Morin E."/>
            <person name="Murat C."/>
            <person name="Riley R."/>
            <person name="Ohm R."/>
            <person name="Sun H."/>
            <person name="Tunlid A."/>
            <person name="Henrissat B."/>
            <person name="Grigoriev I.V."/>
            <person name="Hibbett D.S."/>
            <person name="Martin F."/>
        </authorList>
    </citation>
    <scope>NUCLEOTIDE SEQUENCE [LARGE SCALE GENOMIC DNA]</scope>
    <source>
        <strain evidence="3">Marx 270</strain>
    </source>
</reference>
<dbReference type="Proteomes" id="UP000054217">
    <property type="component" value="Unassembled WGS sequence"/>
</dbReference>
<dbReference type="HOGENOM" id="CLU_193186_0_0_1"/>
<dbReference type="AlphaFoldDB" id="A0A0C3IS05"/>
<name>A0A0C3IS05_PISTI</name>
<evidence type="ECO:0008006" key="4">
    <source>
        <dbReference type="Google" id="ProtNLM"/>
    </source>
</evidence>
<keyword evidence="1" id="KW-0732">Signal</keyword>
<reference evidence="2 3" key="1">
    <citation type="submission" date="2014-04" db="EMBL/GenBank/DDBJ databases">
        <authorList>
            <consortium name="DOE Joint Genome Institute"/>
            <person name="Kuo A."/>
            <person name="Kohler A."/>
            <person name="Costa M.D."/>
            <person name="Nagy L.G."/>
            <person name="Floudas D."/>
            <person name="Copeland A."/>
            <person name="Barry K.W."/>
            <person name="Cichocki N."/>
            <person name="Veneault-Fourrey C."/>
            <person name="LaButti K."/>
            <person name="Lindquist E.A."/>
            <person name="Lipzen A."/>
            <person name="Lundell T."/>
            <person name="Morin E."/>
            <person name="Murat C."/>
            <person name="Sun H."/>
            <person name="Tunlid A."/>
            <person name="Henrissat B."/>
            <person name="Grigoriev I.V."/>
            <person name="Hibbett D.S."/>
            <person name="Martin F."/>
            <person name="Nordberg H.P."/>
            <person name="Cantor M.N."/>
            <person name="Hua S.X."/>
        </authorList>
    </citation>
    <scope>NUCLEOTIDE SEQUENCE [LARGE SCALE GENOMIC DNA]</scope>
    <source>
        <strain evidence="2 3">Marx 270</strain>
    </source>
</reference>
<feature type="chain" id="PRO_5002166104" description="Granulins domain-containing protein" evidence="1">
    <location>
        <begin position="20"/>
        <end position="79"/>
    </location>
</feature>